<gene>
    <name evidence="1" type="ORF">V5O48_013082</name>
</gene>
<dbReference type="Proteomes" id="UP001465976">
    <property type="component" value="Unassembled WGS sequence"/>
</dbReference>
<proteinExistence type="predicted"/>
<dbReference type="EMBL" id="JBAHYK010001237">
    <property type="protein sequence ID" value="KAL0568893.1"/>
    <property type="molecule type" value="Genomic_DNA"/>
</dbReference>
<protein>
    <submittedName>
        <fullName evidence="1">Uncharacterized protein</fullName>
    </submittedName>
</protein>
<keyword evidence="2" id="KW-1185">Reference proteome</keyword>
<name>A0ABR3F121_9AGAR</name>
<evidence type="ECO:0000313" key="2">
    <source>
        <dbReference type="Proteomes" id="UP001465976"/>
    </source>
</evidence>
<organism evidence="1 2">
    <name type="scientific">Marasmius crinis-equi</name>
    <dbReference type="NCBI Taxonomy" id="585013"/>
    <lineage>
        <taxon>Eukaryota</taxon>
        <taxon>Fungi</taxon>
        <taxon>Dikarya</taxon>
        <taxon>Basidiomycota</taxon>
        <taxon>Agaricomycotina</taxon>
        <taxon>Agaricomycetes</taxon>
        <taxon>Agaricomycetidae</taxon>
        <taxon>Agaricales</taxon>
        <taxon>Marasmiineae</taxon>
        <taxon>Marasmiaceae</taxon>
        <taxon>Marasmius</taxon>
    </lineage>
</organism>
<comment type="caution">
    <text evidence="1">The sequence shown here is derived from an EMBL/GenBank/DDBJ whole genome shotgun (WGS) entry which is preliminary data.</text>
</comment>
<reference evidence="1 2" key="1">
    <citation type="submission" date="2024-02" db="EMBL/GenBank/DDBJ databases">
        <title>A draft genome for the cacao thread blight pathogen Marasmius crinis-equi.</title>
        <authorList>
            <person name="Cohen S.P."/>
            <person name="Baruah I.K."/>
            <person name="Amoako-Attah I."/>
            <person name="Bukari Y."/>
            <person name="Meinhardt L.W."/>
            <person name="Bailey B.A."/>
        </authorList>
    </citation>
    <scope>NUCLEOTIDE SEQUENCE [LARGE SCALE GENOMIC DNA]</scope>
    <source>
        <strain evidence="1 2">GH-76</strain>
    </source>
</reference>
<sequence>MKPRLRPIDPHLVNELVSCNEVDHPSSGHSALEEARLKMVEAGFLRSLLWEQKIAWADHDCYQ</sequence>
<evidence type="ECO:0000313" key="1">
    <source>
        <dbReference type="EMBL" id="KAL0568893.1"/>
    </source>
</evidence>
<accession>A0ABR3F121</accession>